<organism evidence="2 3">
    <name type="scientific">Sphingomonas sanxanigenens DSM 19645 = NX02</name>
    <dbReference type="NCBI Taxonomy" id="1123269"/>
    <lineage>
        <taxon>Bacteria</taxon>
        <taxon>Pseudomonadati</taxon>
        <taxon>Pseudomonadota</taxon>
        <taxon>Alphaproteobacteria</taxon>
        <taxon>Sphingomonadales</taxon>
        <taxon>Sphingomonadaceae</taxon>
        <taxon>Sphingomonas</taxon>
    </lineage>
</organism>
<dbReference type="OrthoDB" id="7576792at2"/>
<dbReference type="HOGENOM" id="CLU_156606_0_0_5"/>
<dbReference type="Proteomes" id="UP000018851">
    <property type="component" value="Chromosome"/>
</dbReference>
<dbReference type="EMBL" id="CP006644">
    <property type="protein sequence ID" value="AHE53381.1"/>
    <property type="molecule type" value="Genomic_DNA"/>
</dbReference>
<feature type="chain" id="PRO_5004786043" evidence="1">
    <location>
        <begin position="31"/>
        <end position="134"/>
    </location>
</feature>
<feature type="signal peptide" evidence="1">
    <location>
        <begin position="1"/>
        <end position="30"/>
    </location>
</feature>
<name>W0A8F5_9SPHN</name>
<evidence type="ECO:0000313" key="3">
    <source>
        <dbReference type="Proteomes" id="UP000018851"/>
    </source>
</evidence>
<dbReference type="PATRIC" id="fig|1123269.5.peg.1623"/>
<keyword evidence="1" id="KW-0732">Signal</keyword>
<evidence type="ECO:0000256" key="1">
    <source>
        <dbReference type="SAM" id="SignalP"/>
    </source>
</evidence>
<dbReference type="AlphaFoldDB" id="W0A8F5"/>
<dbReference type="KEGG" id="ssan:NX02_08285"/>
<proteinExistence type="predicted"/>
<keyword evidence="3" id="KW-1185">Reference proteome</keyword>
<reference evidence="2 3" key="1">
    <citation type="submission" date="2013-07" db="EMBL/GenBank/DDBJ databases">
        <title>Completed genome of Sphingomonas sanxanigenens NX02.</title>
        <authorList>
            <person name="Ma T."/>
            <person name="Huang H."/>
            <person name="Wu M."/>
            <person name="Li X."/>
            <person name="Li G."/>
        </authorList>
    </citation>
    <scope>NUCLEOTIDE SEQUENCE [LARGE SCALE GENOMIC DNA]</scope>
    <source>
        <strain evidence="2 3">NX02</strain>
    </source>
</reference>
<evidence type="ECO:0000313" key="2">
    <source>
        <dbReference type="EMBL" id="AHE53381.1"/>
    </source>
</evidence>
<gene>
    <name evidence="2" type="ORF">NX02_08285</name>
</gene>
<dbReference type="STRING" id="1123269.NX02_08285"/>
<protein>
    <submittedName>
        <fullName evidence="2">Uncharacterized protein</fullName>
    </submittedName>
</protein>
<dbReference type="RefSeq" id="WP_025291638.1">
    <property type="nucleotide sequence ID" value="NZ_CP006644.1"/>
</dbReference>
<sequence>MKRGLFLTIRILAGAIAAPLPLIAPPAAIAANPVQKKLDLADRVAGTYEGAVTSDSRGSSRNNITITITKIGRNMIEISCDYARIPSRRVQLEQVADSIQAVSGSDITFLVELQRDPNRIDLYIDGAALLVRRA</sequence>
<dbReference type="eggNOG" id="ENOG5031C2G">
    <property type="taxonomic scope" value="Bacteria"/>
</dbReference>
<accession>W0A8F5</accession>